<protein>
    <submittedName>
        <fullName evidence="1">Uncharacterized protein</fullName>
    </submittedName>
</protein>
<evidence type="ECO:0000313" key="2">
    <source>
        <dbReference type="Proteomes" id="UP000717996"/>
    </source>
</evidence>
<dbReference type="EMBL" id="JAANIT010001114">
    <property type="protein sequence ID" value="KAG1542155.1"/>
    <property type="molecule type" value="Genomic_DNA"/>
</dbReference>
<accession>A0A9P6Y8Y5</accession>
<gene>
    <name evidence="1" type="ORF">G6F51_007453</name>
</gene>
<organism evidence="1 2">
    <name type="scientific">Rhizopus oryzae</name>
    <name type="common">Mucormycosis agent</name>
    <name type="synonym">Rhizopus arrhizus var. delemar</name>
    <dbReference type="NCBI Taxonomy" id="64495"/>
    <lineage>
        <taxon>Eukaryota</taxon>
        <taxon>Fungi</taxon>
        <taxon>Fungi incertae sedis</taxon>
        <taxon>Mucoromycota</taxon>
        <taxon>Mucoromycotina</taxon>
        <taxon>Mucoromycetes</taxon>
        <taxon>Mucorales</taxon>
        <taxon>Mucorineae</taxon>
        <taxon>Rhizopodaceae</taxon>
        <taxon>Rhizopus</taxon>
    </lineage>
</organism>
<comment type="caution">
    <text evidence="1">The sequence shown here is derived from an EMBL/GenBank/DDBJ whole genome shotgun (WGS) entry which is preliminary data.</text>
</comment>
<reference evidence="1" key="1">
    <citation type="journal article" date="2020" name="Microb. Genom.">
        <title>Genetic diversity of clinical and environmental Mucorales isolates obtained from an investigation of mucormycosis cases among solid organ transplant recipients.</title>
        <authorList>
            <person name="Nguyen M.H."/>
            <person name="Kaul D."/>
            <person name="Muto C."/>
            <person name="Cheng S.J."/>
            <person name="Richter R.A."/>
            <person name="Bruno V.M."/>
            <person name="Liu G."/>
            <person name="Beyhan S."/>
            <person name="Sundermann A.J."/>
            <person name="Mounaud S."/>
            <person name="Pasculle A.W."/>
            <person name="Nierman W.C."/>
            <person name="Driscoll E."/>
            <person name="Cumbie R."/>
            <person name="Clancy C.J."/>
            <person name="Dupont C.L."/>
        </authorList>
    </citation>
    <scope>NUCLEOTIDE SEQUENCE</scope>
    <source>
        <strain evidence="1">GL16</strain>
    </source>
</reference>
<sequence length="133" mass="15496">MMECLKEMGSYQQIAALQQELSDILALKASVRWQVSGETSVKYLRNLYRQRTVEQHTNTLRPNESSDPVKGIEQLLPIAQQFYQTLYTADPVDDHQVDLYLDSIRDAPHLNDDHTDLLWNRSLLKKLSKEQHE</sequence>
<dbReference type="AlphaFoldDB" id="A0A9P6Y8Y5"/>
<dbReference type="Proteomes" id="UP000717996">
    <property type="component" value="Unassembled WGS sequence"/>
</dbReference>
<evidence type="ECO:0000313" key="1">
    <source>
        <dbReference type="EMBL" id="KAG1542155.1"/>
    </source>
</evidence>
<proteinExistence type="predicted"/>
<dbReference type="OrthoDB" id="2281472at2759"/>
<name>A0A9P6Y8Y5_RHIOR</name>